<dbReference type="Proteomes" id="UP000276603">
    <property type="component" value="Unassembled WGS sequence"/>
</dbReference>
<reference evidence="4 5" key="1">
    <citation type="submission" date="2018-10" db="EMBL/GenBank/DDBJ databases">
        <title>Ulvibacterium marinum gen. nov., sp. nov., a novel marine bacterium of the family Flavobacteriaceae, isolated from a culture of the green alga Ulva prolifera.</title>
        <authorList>
            <person name="Zhang Z."/>
        </authorList>
    </citation>
    <scope>NUCLEOTIDE SEQUENCE [LARGE SCALE GENOMIC DNA]</scope>
    <source>
        <strain evidence="4 5">CCMM003</strain>
    </source>
</reference>
<dbReference type="Pfam" id="PF08281">
    <property type="entry name" value="Sigma70_r4_2"/>
    <property type="match status" value="1"/>
</dbReference>
<dbReference type="GO" id="GO:0016987">
    <property type="term" value="F:sigma factor activity"/>
    <property type="evidence" value="ECO:0007669"/>
    <property type="project" value="InterPro"/>
</dbReference>
<evidence type="ECO:0000259" key="3">
    <source>
        <dbReference type="Pfam" id="PF20239"/>
    </source>
</evidence>
<dbReference type="RefSeq" id="WP_120712635.1">
    <property type="nucleotide sequence ID" value="NZ_RBCJ01000003.1"/>
</dbReference>
<organism evidence="4 5">
    <name type="scientific">Ulvibacterium marinum</name>
    <dbReference type="NCBI Taxonomy" id="2419782"/>
    <lineage>
        <taxon>Bacteria</taxon>
        <taxon>Pseudomonadati</taxon>
        <taxon>Bacteroidota</taxon>
        <taxon>Flavobacteriia</taxon>
        <taxon>Flavobacteriales</taxon>
        <taxon>Flavobacteriaceae</taxon>
        <taxon>Ulvibacterium</taxon>
    </lineage>
</organism>
<dbReference type="GO" id="GO:0006352">
    <property type="term" value="P:DNA-templated transcription initiation"/>
    <property type="evidence" value="ECO:0007669"/>
    <property type="project" value="InterPro"/>
</dbReference>
<feature type="domain" description="DUF6596" evidence="3">
    <location>
        <begin position="192"/>
        <end position="291"/>
    </location>
</feature>
<dbReference type="Gene3D" id="1.10.1740.10">
    <property type="match status" value="1"/>
</dbReference>
<evidence type="ECO:0000259" key="2">
    <source>
        <dbReference type="Pfam" id="PF08281"/>
    </source>
</evidence>
<proteinExistence type="predicted"/>
<comment type="caution">
    <text evidence="4">The sequence shown here is derived from an EMBL/GenBank/DDBJ whole genome shotgun (WGS) entry which is preliminary data.</text>
</comment>
<sequence>MTVDKKNISDQIDHVFRYEYGKLVSVLTKTFGTSNIELAEDVVQEAMLEALHKWTYNGVPDNPVGWIYKVAKYKAVNILNREKYKRAYASEVAHHLQSEWTLEPTLKHIFTDKEIADDQLRMIFTCCHPSVSTDSQVSLTLKTLCGFSIPEIAKAFLTTEENINKRLVRARKMIKEADIPFEVPTGNELEQRLSSVLETIYLLFNEGYNATSGTNLIRYELCEEAIRLAEIIASNPNVKSSNTYALLALMTLNTARFNSRMDEFDNLLDLEHQDRSQWDKELIKKGLYYLDFATEQNEVSMYHILATISAHHCTALTYESTDWEGILALYDLLIKIDKSPIVLLNRAVVLSKTSTPQKALEQLQKIKDNPAFYSYLPYYTTKASLHFQNNEVKIAIELLNAALELPVEKKRKYLITRKIKEYSKNN</sequence>
<dbReference type="Pfam" id="PF20239">
    <property type="entry name" value="DUF6596"/>
    <property type="match status" value="1"/>
</dbReference>
<dbReference type="Gene3D" id="1.25.40.10">
    <property type="entry name" value="Tetratricopeptide repeat domain"/>
    <property type="match status" value="1"/>
</dbReference>
<evidence type="ECO:0000313" key="4">
    <source>
        <dbReference type="EMBL" id="RKN79827.1"/>
    </source>
</evidence>
<dbReference type="PANTHER" id="PTHR47756">
    <property type="entry name" value="BLL6612 PROTEIN-RELATED"/>
    <property type="match status" value="1"/>
</dbReference>
<dbReference type="SUPFAM" id="SSF48452">
    <property type="entry name" value="TPR-like"/>
    <property type="match status" value="1"/>
</dbReference>
<dbReference type="InterPro" id="IPR013324">
    <property type="entry name" value="RNA_pol_sigma_r3/r4-like"/>
</dbReference>
<dbReference type="SUPFAM" id="SSF88659">
    <property type="entry name" value="Sigma3 and sigma4 domains of RNA polymerase sigma factors"/>
    <property type="match status" value="1"/>
</dbReference>
<dbReference type="InterPro" id="IPR013325">
    <property type="entry name" value="RNA_pol_sigma_r2"/>
</dbReference>
<dbReference type="EMBL" id="RBCJ01000003">
    <property type="protein sequence ID" value="RKN79827.1"/>
    <property type="molecule type" value="Genomic_DNA"/>
</dbReference>
<dbReference type="InterPro" id="IPR014284">
    <property type="entry name" value="RNA_pol_sigma-70_dom"/>
</dbReference>
<dbReference type="PANTHER" id="PTHR47756:SF2">
    <property type="entry name" value="BLL6612 PROTEIN"/>
    <property type="match status" value="1"/>
</dbReference>
<dbReference type="InterPro" id="IPR013249">
    <property type="entry name" value="RNA_pol_sigma70_r4_t2"/>
</dbReference>
<keyword evidence="5" id="KW-1185">Reference proteome</keyword>
<dbReference type="InterPro" id="IPR011990">
    <property type="entry name" value="TPR-like_helical_dom_sf"/>
</dbReference>
<name>A0A3B0C803_9FLAO</name>
<dbReference type="InterPro" id="IPR007627">
    <property type="entry name" value="RNA_pol_sigma70_r2"/>
</dbReference>
<dbReference type="GO" id="GO:0003677">
    <property type="term" value="F:DNA binding"/>
    <property type="evidence" value="ECO:0007669"/>
    <property type="project" value="InterPro"/>
</dbReference>
<feature type="domain" description="RNA polymerase sigma-70 region 2" evidence="1">
    <location>
        <begin position="19"/>
        <end position="82"/>
    </location>
</feature>
<dbReference type="AlphaFoldDB" id="A0A3B0C803"/>
<dbReference type="NCBIfam" id="TIGR02937">
    <property type="entry name" value="sigma70-ECF"/>
    <property type="match status" value="1"/>
</dbReference>
<dbReference type="SUPFAM" id="SSF88946">
    <property type="entry name" value="Sigma2 domain of RNA polymerase sigma factors"/>
    <property type="match status" value="1"/>
</dbReference>
<protein>
    <submittedName>
        <fullName evidence="4">Sigma-70 family RNA polymerase sigma factor</fullName>
    </submittedName>
</protein>
<feature type="domain" description="RNA polymerase sigma factor 70 region 4 type 2" evidence="2">
    <location>
        <begin position="123"/>
        <end position="173"/>
    </location>
</feature>
<dbReference type="Pfam" id="PF04542">
    <property type="entry name" value="Sigma70_r2"/>
    <property type="match status" value="1"/>
</dbReference>
<evidence type="ECO:0000259" key="1">
    <source>
        <dbReference type="Pfam" id="PF04542"/>
    </source>
</evidence>
<dbReference type="OrthoDB" id="9780299at2"/>
<evidence type="ECO:0000313" key="5">
    <source>
        <dbReference type="Proteomes" id="UP000276603"/>
    </source>
</evidence>
<dbReference type="InterPro" id="IPR046531">
    <property type="entry name" value="DUF6596"/>
</dbReference>
<gene>
    <name evidence="4" type="ORF">D7Z94_16255</name>
</gene>
<accession>A0A3B0C803</accession>